<reference evidence="1 2" key="1">
    <citation type="submission" date="2024-03" db="EMBL/GenBank/DDBJ databases">
        <authorList>
            <person name="Gkanogiannis A."/>
            <person name="Becerra Lopez-Lavalle L."/>
        </authorList>
    </citation>
    <scope>NUCLEOTIDE SEQUENCE [LARGE SCALE GENOMIC DNA]</scope>
</reference>
<name>A0ABP0Y4P0_9ROSI</name>
<accession>A0ABP0Y4P0</accession>
<gene>
    <name evidence="1" type="ORF">CITCOLO1_LOCUS7184</name>
</gene>
<protein>
    <submittedName>
        <fullName evidence="1">Uncharacterized protein</fullName>
    </submittedName>
</protein>
<keyword evidence="2" id="KW-1185">Reference proteome</keyword>
<proteinExistence type="predicted"/>
<dbReference type="EMBL" id="OZ021736">
    <property type="protein sequence ID" value="CAK9315391.1"/>
    <property type="molecule type" value="Genomic_DNA"/>
</dbReference>
<organism evidence="1 2">
    <name type="scientific">Citrullus colocynthis</name>
    <name type="common">colocynth</name>
    <dbReference type="NCBI Taxonomy" id="252529"/>
    <lineage>
        <taxon>Eukaryota</taxon>
        <taxon>Viridiplantae</taxon>
        <taxon>Streptophyta</taxon>
        <taxon>Embryophyta</taxon>
        <taxon>Tracheophyta</taxon>
        <taxon>Spermatophyta</taxon>
        <taxon>Magnoliopsida</taxon>
        <taxon>eudicotyledons</taxon>
        <taxon>Gunneridae</taxon>
        <taxon>Pentapetalae</taxon>
        <taxon>rosids</taxon>
        <taxon>fabids</taxon>
        <taxon>Cucurbitales</taxon>
        <taxon>Cucurbitaceae</taxon>
        <taxon>Benincaseae</taxon>
        <taxon>Citrullus</taxon>
    </lineage>
</organism>
<evidence type="ECO:0000313" key="1">
    <source>
        <dbReference type="EMBL" id="CAK9315391.1"/>
    </source>
</evidence>
<dbReference type="Proteomes" id="UP001642487">
    <property type="component" value="Chromosome 2"/>
</dbReference>
<evidence type="ECO:0000313" key="2">
    <source>
        <dbReference type="Proteomes" id="UP001642487"/>
    </source>
</evidence>
<sequence>MKGIGRGEKNTTTIVCNVERLPIANNNRLLTIIFIGDIQEKKFERIYYLRPLQLIEPKADVLEMKNSSCYSNLIRYVRIHDHHQHQQQCASRSGKLLLSLVEAQLKLVVCRLPFPPHQEEPTTQQA</sequence>